<organism evidence="3">
    <name type="scientific">Melampsora larici-populina (strain 98AG31 / pathotype 3-4-7)</name>
    <name type="common">Poplar leaf rust fungus</name>
    <dbReference type="NCBI Taxonomy" id="747676"/>
    <lineage>
        <taxon>Eukaryota</taxon>
        <taxon>Fungi</taxon>
        <taxon>Dikarya</taxon>
        <taxon>Basidiomycota</taxon>
        <taxon>Pucciniomycotina</taxon>
        <taxon>Pucciniomycetes</taxon>
        <taxon>Pucciniales</taxon>
        <taxon>Melampsoraceae</taxon>
        <taxon>Melampsora</taxon>
    </lineage>
</organism>
<name>F4RPI1_MELLP</name>
<evidence type="ECO:0000256" key="1">
    <source>
        <dbReference type="SAM" id="MobiDB-lite"/>
    </source>
</evidence>
<dbReference type="RefSeq" id="XP_007411205.1">
    <property type="nucleotide sequence ID" value="XM_007411143.1"/>
</dbReference>
<dbReference type="AlphaFoldDB" id="F4RPI1"/>
<dbReference type="Proteomes" id="UP000001072">
    <property type="component" value="Unassembled WGS sequence"/>
</dbReference>
<dbReference type="EMBL" id="GL883112">
    <property type="protein sequence ID" value="EGG05716.1"/>
    <property type="molecule type" value="Genomic_DNA"/>
</dbReference>
<accession>F4RPI1</accession>
<protein>
    <submittedName>
        <fullName evidence="2">Uncharacterized protein</fullName>
    </submittedName>
</protein>
<dbReference type="KEGG" id="mlr:MELLADRAFT_63928"/>
<feature type="region of interest" description="Disordered" evidence="1">
    <location>
        <begin position="1"/>
        <end position="78"/>
    </location>
</feature>
<dbReference type="GeneID" id="18930174"/>
<dbReference type="VEuPathDB" id="FungiDB:MELLADRAFT_63928"/>
<dbReference type="InParanoid" id="F4RPI1"/>
<gene>
    <name evidence="2" type="ORF">MELLADRAFT_63928</name>
</gene>
<feature type="compositionally biased region" description="Basic residues" evidence="1">
    <location>
        <begin position="29"/>
        <end position="43"/>
    </location>
</feature>
<dbReference type="HOGENOM" id="CLU_2085345_0_0_1"/>
<proteinExistence type="predicted"/>
<sequence>MTPLNSKRPVVIDESDVSATELESNKAVNKNKNKKKPPKKKQKSTKESQSAETESAFVTKAILRADSDDENEKVKSRRLTKEENEDLLAYYGEPTRKKTDVCSSVPYIMFQDMISYV</sequence>
<reference evidence="3" key="1">
    <citation type="journal article" date="2011" name="Proc. Natl. Acad. Sci. U.S.A.">
        <title>Obligate biotrophy features unraveled by the genomic analysis of rust fungi.</title>
        <authorList>
            <person name="Duplessis S."/>
            <person name="Cuomo C.A."/>
            <person name="Lin Y.-C."/>
            <person name="Aerts A."/>
            <person name="Tisserant E."/>
            <person name="Veneault-Fourrey C."/>
            <person name="Joly D.L."/>
            <person name="Hacquard S."/>
            <person name="Amselem J."/>
            <person name="Cantarel B.L."/>
            <person name="Chiu R."/>
            <person name="Coutinho P.M."/>
            <person name="Feau N."/>
            <person name="Field M."/>
            <person name="Frey P."/>
            <person name="Gelhaye E."/>
            <person name="Goldberg J."/>
            <person name="Grabherr M.G."/>
            <person name="Kodira C.D."/>
            <person name="Kohler A."/>
            <person name="Kuees U."/>
            <person name="Lindquist E.A."/>
            <person name="Lucas S.M."/>
            <person name="Mago R."/>
            <person name="Mauceli E."/>
            <person name="Morin E."/>
            <person name="Murat C."/>
            <person name="Pangilinan J.L."/>
            <person name="Park R."/>
            <person name="Pearson M."/>
            <person name="Quesneville H."/>
            <person name="Rouhier N."/>
            <person name="Sakthikumar S."/>
            <person name="Salamov A.A."/>
            <person name="Schmutz J."/>
            <person name="Selles B."/>
            <person name="Shapiro H."/>
            <person name="Tanguay P."/>
            <person name="Tuskan G.A."/>
            <person name="Henrissat B."/>
            <person name="Van de Peer Y."/>
            <person name="Rouze P."/>
            <person name="Ellis J.G."/>
            <person name="Dodds P.N."/>
            <person name="Schein J.E."/>
            <person name="Zhong S."/>
            <person name="Hamelin R.C."/>
            <person name="Grigoriev I.V."/>
            <person name="Szabo L.J."/>
            <person name="Martin F."/>
        </authorList>
    </citation>
    <scope>NUCLEOTIDE SEQUENCE [LARGE SCALE GENOMIC DNA]</scope>
    <source>
        <strain evidence="3">98AG31 / pathotype 3-4-7</strain>
    </source>
</reference>
<evidence type="ECO:0000313" key="3">
    <source>
        <dbReference type="Proteomes" id="UP000001072"/>
    </source>
</evidence>
<evidence type="ECO:0000313" key="2">
    <source>
        <dbReference type="EMBL" id="EGG05716.1"/>
    </source>
</evidence>
<keyword evidence="3" id="KW-1185">Reference proteome</keyword>